<dbReference type="InterPro" id="IPR036866">
    <property type="entry name" value="RibonucZ/Hydroxyglut_hydro"/>
</dbReference>
<dbReference type="PANTHER" id="PTHR43546">
    <property type="entry name" value="UPF0173 METAL-DEPENDENT HYDROLASE MJ1163-RELATED"/>
    <property type="match status" value="1"/>
</dbReference>
<dbReference type="SUPFAM" id="SSF56281">
    <property type="entry name" value="Metallo-hydrolase/oxidoreductase"/>
    <property type="match status" value="1"/>
</dbReference>
<protein>
    <submittedName>
        <fullName evidence="2">MBL fold metallo-hydrolase</fullName>
    </submittedName>
</protein>
<sequence>MKITWLGQAGLLFESNGIKLIVDPYLSDSVEKINPQNFRRVPVKEELFGEDIDIIVITHNHLDHLDPKTLERFLNTDRVLTVLAPYYAWQEVRKLGRNHNYVMFNRGTVWTQNGITLTAVKAEHSDLTAIGFIVDDSKEKLYITGDTLYNKDIFADLPQDIDTVFLPINGVGNNMNITDAKRFAVKTGAKNAVPVHWGMFDELDPTEFDLENAVIPTIYEEVKLK</sequence>
<dbReference type="PANTHER" id="PTHR43546:SF3">
    <property type="entry name" value="UPF0173 METAL-DEPENDENT HYDROLASE MJ1163"/>
    <property type="match status" value="1"/>
</dbReference>
<dbReference type="AlphaFoldDB" id="A0AAE3DW92"/>
<dbReference type="EMBL" id="JAJEQM010000001">
    <property type="protein sequence ID" value="MCC2209210.1"/>
    <property type="molecule type" value="Genomic_DNA"/>
</dbReference>
<dbReference type="Pfam" id="PF12706">
    <property type="entry name" value="Lactamase_B_2"/>
    <property type="match status" value="1"/>
</dbReference>
<proteinExistence type="predicted"/>
<dbReference type="InterPro" id="IPR001279">
    <property type="entry name" value="Metallo-B-lactamas"/>
</dbReference>
<accession>A0AAE3DW92</accession>
<dbReference type="Proteomes" id="UP001198242">
    <property type="component" value="Unassembled WGS sequence"/>
</dbReference>
<dbReference type="RefSeq" id="WP_308455612.1">
    <property type="nucleotide sequence ID" value="NZ_JAJEQM010000001.1"/>
</dbReference>
<dbReference type="InterPro" id="IPR050114">
    <property type="entry name" value="UPF0173_UPF0282_UlaG_hydrolase"/>
</dbReference>
<gene>
    <name evidence="2" type="ORF">LKE05_00130</name>
</gene>
<reference evidence="2 3" key="1">
    <citation type="submission" date="2021-10" db="EMBL/GenBank/DDBJ databases">
        <title>Anaerobic single-cell dispensing facilitates the cultivation of human gut bacteria.</title>
        <authorList>
            <person name="Afrizal A."/>
        </authorList>
    </citation>
    <scope>NUCLEOTIDE SEQUENCE [LARGE SCALE GENOMIC DNA]</scope>
    <source>
        <strain evidence="2 3">CLA-AA-H232</strain>
    </source>
</reference>
<organism evidence="2 3">
    <name type="scientific">Hominilimicola fabiformis</name>
    <dbReference type="NCBI Taxonomy" id="2885356"/>
    <lineage>
        <taxon>Bacteria</taxon>
        <taxon>Bacillati</taxon>
        <taxon>Bacillota</taxon>
        <taxon>Clostridia</taxon>
        <taxon>Eubacteriales</taxon>
        <taxon>Oscillospiraceae</taxon>
        <taxon>Hominilimicola</taxon>
    </lineage>
</organism>
<evidence type="ECO:0000313" key="2">
    <source>
        <dbReference type="EMBL" id="MCC2209210.1"/>
    </source>
</evidence>
<evidence type="ECO:0000259" key="1">
    <source>
        <dbReference type="Pfam" id="PF12706"/>
    </source>
</evidence>
<name>A0AAE3DW92_9FIRM</name>
<keyword evidence="3" id="KW-1185">Reference proteome</keyword>
<feature type="domain" description="Metallo-beta-lactamase" evidence="1">
    <location>
        <begin position="21"/>
        <end position="197"/>
    </location>
</feature>
<evidence type="ECO:0000313" key="3">
    <source>
        <dbReference type="Proteomes" id="UP001198242"/>
    </source>
</evidence>
<comment type="caution">
    <text evidence="2">The sequence shown here is derived from an EMBL/GenBank/DDBJ whole genome shotgun (WGS) entry which is preliminary data.</text>
</comment>
<dbReference type="Gene3D" id="3.60.15.10">
    <property type="entry name" value="Ribonuclease Z/Hydroxyacylglutathione hydrolase-like"/>
    <property type="match status" value="1"/>
</dbReference>